<proteinExistence type="predicted"/>
<dbReference type="Proteomes" id="UP000828048">
    <property type="component" value="Chromosome 11"/>
</dbReference>
<evidence type="ECO:0000313" key="1">
    <source>
        <dbReference type="EMBL" id="KAH7853551.1"/>
    </source>
</evidence>
<sequence length="465" mass="53137">MASSSDNTNTKSPIEKYPYPTEFNVLDFVPKLLGQANYEKWKKLMRDFIERRGLIDFIDGTAQEENANEDCDEARKRSDNLVQGWILATLTEDIRLEVCDLRTARNIWKELEENFDPTSPSSSNNNAKSPIEKYPYPTEFNVLDFVPKLLGEANCEKWKDLMRDFIERRGLIGFIDGTAKEEIGNQDYYEAWKSSGNLVQAWILATLTEDIRLQLRYSKTAEGLWKELSRKFDPTSPFRTFDEETDNRVRRYLPLHKATIKGDWEEARGIIEQDPDAVRTRITQLGEAALTVAIGSRARNHFVRKLLEKMTREDVVSLVDVVGNTALHRAAITSNIEGARMLVNKNSELPNVVNEAGDLPLQYAAEWGHREMVLYLREVTSEDTILATGHRLLLNLTNGELYDRALSLLHQKPKLACVEPNPLGKIVEKYSSFKSTNSFNFWQNLIYLGQPLQSLLSPTSIALTL</sequence>
<gene>
    <name evidence="1" type="ORF">Vadar_003865</name>
</gene>
<organism evidence="1 2">
    <name type="scientific">Vaccinium darrowii</name>
    <dbReference type="NCBI Taxonomy" id="229202"/>
    <lineage>
        <taxon>Eukaryota</taxon>
        <taxon>Viridiplantae</taxon>
        <taxon>Streptophyta</taxon>
        <taxon>Embryophyta</taxon>
        <taxon>Tracheophyta</taxon>
        <taxon>Spermatophyta</taxon>
        <taxon>Magnoliopsida</taxon>
        <taxon>eudicotyledons</taxon>
        <taxon>Gunneridae</taxon>
        <taxon>Pentapetalae</taxon>
        <taxon>asterids</taxon>
        <taxon>Ericales</taxon>
        <taxon>Ericaceae</taxon>
        <taxon>Vaccinioideae</taxon>
        <taxon>Vaccinieae</taxon>
        <taxon>Vaccinium</taxon>
    </lineage>
</organism>
<name>A0ACB7YJ09_9ERIC</name>
<accession>A0ACB7YJ09</accession>
<dbReference type="EMBL" id="CM037161">
    <property type="protein sequence ID" value="KAH7853551.1"/>
    <property type="molecule type" value="Genomic_DNA"/>
</dbReference>
<reference evidence="1 2" key="1">
    <citation type="journal article" date="2021" name="Hortic Res">
        <title>High-quality reference genome and annotation aids understanding of berry development for evergreen blueberry (Vaccinium darrowii).</title>
        <authorList>
            <person name="Yu J."/>
            <person name="Hulse-Kemp A.M."/>
            <person name="Babiker E."/>
            <person name="Staton M."/>
        </authorList>
    </citation>
    <scope>NUCLEOTIDE SEQUENCE [LARGE SCALE GENOMIC DNA]</scope>
    <source>
        <strain evidence="2">cv. NJ 8807/NJ 8810</strain>
        <tissue evidence="1">Young leaf</tissue>
    </source>
</reference>
<protein>
    <submittedName>
        <fullName evidence="1">Uncharacterized protein</fullName>
    </submittedName>
</protein>
<keyword evidence="2" id="KW-1185">Reference proteome</keyword>
<evidence type="ECO:0000313" key="2">
    <source>
        <dbReference type="Proteomes" id="UP000828048"/>
    </source>
</evidence>
<comment type="caution">
    <text evidence="1">The sequence shown here is derived from an EMBL/GenBank/DDBJ whole genome shotgun (WGS) entry which is preliminary data.</text>
</comment>